<proteinExistence type="inferred from homology"/>
<feature type="transmembrane region" description="Helical" evidence="8">
    <location>
        <begin position="55"/>
        <end position="73"/>
    </location>
</feature>
<dbReference type="InterPro" id="IPR051449">
    <property type="entry name" value="ABC-2_transporter_component"/>
</dbReference>
<keyword evidence="5 8" id="KW-0812">Transmembrane</keyword>
<dbReference type="InterPro" id="IPR013525">
    <property type="entry name" value="ABC2_TM"/>
</dbReference>
<feature type="domain" description="ABC transmembrane type-2" evidence="9">
    <location>
        <begin position="172"/>
        <end position="400"/>
    </location>
</feature>
<keyword evidence="7 8" id="KW-0472">Membrane</keyword>
<feature type="transmembrane region" description="Helical" evidence="8">
    <location>
        <begin position="380"/>
        <end position="397"/>
    </location>
</feature>
<dbReference type="PANTHER" id="PTHR30294">
    <property type="entry name" value="MEMBRANE COMPONENT OF ABC TRANSPORTER YHHJ-RELATED"/>
    <property type="match status" value="1"/>
</dbReference>
<gene>
    <name evidence="10" type="ORF">BN8_01494</name>
</gene>
<dbReference type="AlphaFoldDB" id="I2GF14"/>
<protein>
    <recommendedName>
        <fullName evidence="8">Transport permease protein</fullName>
    </recommendedName>
</protein>
<dbReference type="eggNOG" id="COG0842">
    <property type="taxonomic scope" value="Bacteria"/>
</dbReference>
<evidence type="ECO:0000256" key="4">
    <source>
        <dbReference type="ARBA" id="ARBA00022475"/>
    </source>
</evidence>
<evidence type="ECO:0000313" key="10">
    <source>
        <dbReference type="EMBL" id="CCH52489.1"/>
    </source>
</evidence>
<evidence type="ECO:0000256" key="2">
    <source>
        <dbReference type="ARBA" id="ARBA00007783"/>
    </source>
</evidence>
<keyword evidence="3 8" id="KW-0813">Transport</keyword>
<evidence type="ECO:0000256" key="7">
    <source>
        <dbReference type="ARBA" id="ARBA00023136"/>
    </source>
</evidence>
<dbReference type="GO" id="GO:0043190">
    <property type="term" value="C:ATP-binding cassette (ABC) transporter complex"/>
    <property type="evidence" value="ECO:0007669"/>
    <property type="project" value="InterPro"/>
</dbReference>
<dbReference type="PRINTS" id="PR00164">
    <property type="entry name" value="ABC2TRNSPORT"/>
</dbReference>
<sequence length="402" mass="44880">MRRKESRKGNASISPFTFLPFLLSSLLLSSLKNMNRFFAFVRKEFYHIQRDRRTVLILFGMPLVMVILFGFALTNEIKNAQIAVLDFDHGQHSQRIIDRLLSSGYFRLRQSLTSYRDIEATFRQGHVKLVVVFPPNFTNDYAHDGLAQVQLLADASEQNTAISLTNYATSIIQSYNNEQNPPNAASPLQISVEPRMVFNPDLKGAFVFVPGVMAMVLLLVSALMTSVTIAREKETGTMEVLLVSPLSQLQILFGKVLPYLLLSFLNGCIIIALGIFLLGIPLNGSLLLLLAETLLFIFLSLSLGLLISTIAETQLVAMFASLLLMLMPTIFLSGFIFPIESMPRALQFISQIIPARYFIDIVKGIMIKGVGLGYLWKETLVLVSMSALLMGISLHNLKPRLE</sequence>
<dbReference type="PANTHER" id="PTHR30294:SF29">
    <property type="entry name" value="MULTIDRUG ABC TRANSPORTER PERMEASE YBHS-RELATED"/>
    <property type="match status" value="1"/>
</dbReference>
<comment type="similarity">
    <text evidence="2 8">Belongs to the ABC-2 integral membrane protein family.</text>
</comment>
<evidence type="ECO:0000259" key="9">
    <source>
        <dbReference type="PROSITE" id="PS51012"/>
    </source>
</evidence>
<evidence type="ECO:0000313" key="11">
    <source>
        <dbReference type="Proteomes" id="UP000009309"/>
    </source>
</evidence>
<dbReference type="Proteomes" id="UP000009309">
    <property type="component" value="Unassembled WGS sequence"/>
</dbReference>
<feature type="transmembrane region" description="Helical" evidence="8">
    <location>
        <begin position="205"/>
        <end position="230"/>
    </location>
</feature>
<keyword evidence="6 8" id="KW-1133">Transmembrane helix</keyword>
<dbReference type="GO" id="GO:0140359">
    <property type="term" value="F:ABC-type transporter activity"/>
    <property type="evidence" value="ECO:0007669"/>
    <property type="project" value="InterPro"/>
</dbReference>
<dbReference type="InterPro" id="IPR000412">
    <property type="entry name" value="ABC_2_transport"/>
</dbReference>
<dbReference type="InterPro" id="IPR047817">
    <property type="entry name" value="ABC2_TM_bact-type"/>
</dbReference>
<organism evidence="10 11">
    <name type="scientific">Fibrisoma limi BUZ 3</name>
    <dbReference type="NCBI Taxonomy" id="1185876"/>
    <lineage>
        <taxon>Bacteria</taxon>
        <taxon>Pseudomonadati</taxon>
        <taxon>Bacteroidota</taxon>
        <taxon>Cytophagia</taxon>
        <taxon>Cytophagales</taxon>
        <taxon>Spirosomataceae</taxon>
        <taxon>Fibrisoma</taxon>
    </lineage>
</organism>
<dbReference type="Gene3D" id="3.40.1710.10">
    <property type="entry name" value="abc type-2 transporter like domain"/>
    <property type="match status" value="1"/>
</dbReference>
<evidence type="ECO:0000256" key="5">
    <source>
        <dbReference type="ARBA" id="ARBA00022692"/>
    </source>
</evidence>
<evidence type="ECO:0000256" key="1">
    <source>
        <dbReference type="ARBA" id="ARBA00004651"/>
    </source>
</evidence>
<name>I2GF14_9BACT</name>
<evidence type="ECO:0000256" key="8">
    <source>
        <dbReference type="RuleBase" id="RU361157"/>
    </source>
</evidence>
<reference evidence="10 11" key="1">
    <citation type="journal article" date="2012" name="J. Bacteriol.">
        <title>Genome Sequence of the Filamentous Bacterium Fibrisoma limi BUZ 3T.</title>
        <authorList>
            <person name="Filippini M."/>
            <person name="Qi W."/>
            <person name="Jaenicke S."/>
            <person name="Goesmann A."/>
            <person name="Smits T.H."/>
            <person name="Bagheri H.C."/>
        </authorList>
    </citation>
    <scope>NUCLEOTIDE SEQUENCE [LARGE SCALE GENOMIC DNA]</scope>
    <source>
        <strain evidence="11">BUZ 3T</strain>
    </source>
</reference>
<feature type="transmembrane region" description="Helical" evidence="8">
    <location>
        <begin position="286"/>
        <end position="310"/>
    </location>
</feature>
<feature type="transmembrane region" description="Helical" evidence="8">
    <location>
        <begin position="256"/>
        <end position="279"/>
    </location>
</feature>
<evidence type="ECO:0000256" key="3">
    <source>
        <dbReference type="ARBA" id="ARBA00022448"/>
    </source>
</evidence>
<keyword evidence="11" id="KW-1185">Reference proteome</keyword>
<evidence type="ECO:0000256" key="6">
    <source>
        <dbReference type="ARBA" id="ARBA00022989"/>
    </source>
</evidence>
<dbReference type="PROSITE" id="PS51012">
    <property type="entry name" value="ABC_TM2"/>
    <property type="match status" value="1"/>
</dbReference>
<feature type="transmembrane region" description="Helical" evidence="8">
    <location>
        <begin position="316"/>
        <end position="337"/>
    </location>
</feature>
<dbReference type="Pfam" id="PF12698">
    <property type="entry name" value="ABC2_membrane_3"/>
    <property type="match status" value="1"/>
</dbReference>
<comment type="caution">
    <text evidence="10">The sequence shown here is derived from an EMBL/GenBank/DDBJ whole genome shotgun (WGS) entry which is preliminary data.</text>
</comment>
<comment type="subcellular location">
    <subcellularLocation>
        <location evidence="1 8">Cell membrane</location>
        <topology evidence="1 8">Multi-pass membrane protein</topology>
    </subcellularLocation>
</comment>
<dbReference type="STRING" id="1185876.BN8_01494"/>
<accession>I2GF14</accession>
<dbReference type="EMBL" id="CAIT01000005">
    <property type="protein sequence ID" value="CCH52489.1"/>
    <property type="molecule type" value="Genomic_DNA"/>
</dbReference>
<keyword evidence="4 8" id="KW-1003">Cell membrane</keyword>